<dbReference type="SMART" id="SM00356">
    <property type="entry name" value="ZnF_C3H1"/>
    <property type="match status" value="1"/>
</dbReference>
<dbReference type="Pfam" id="PF18386">
    <property type="entry name" value="ROQ_II"/>
    <property type="match status" value="1"/>
</dbReference>
<dbReference type="InterPro" id="IPR052249">
    <property type="entry name" value="Roquin_domain"/>
</dbReference>
<feature type="compositionally biased region" description="Pro residues" evidence="12">
    <location>
        <begin position="827"/>
        <end position="838"/>
    </location>
</feature>
<dbReference type="Pfam" id="PF14634">
    <property type="entry name" value="zf-RING_5"/>
    <property type="match status" value="1"/>
</dbReference>
<feature type="region of interest" description="Disordered" evidence="12">
    <location>
        <begin position="508"/>
        <end position="715"/>
    </location>
</feature>
<dbReference type="GO" id="GO:0061630">
    <property type="term" value="F:ubiquitin protein ligase activity"/>
    <property type="evidence" value="ECO:0007669"/>
    <property type="project" value="UniProtKB-EC"/>
</dbReference>
<dbReference type="AlphaFoldDB" id="A0A673NCU8"/>
<evidence type="ECO:0000256" key="5">
    <source>
        <dbReference type="ARBA" id="ARBA00022490"/>
    </source>
</evidence>
<dbReference type="GO" id="GO:0010494">
    <property type="term" value="C:cytoplasmic stress granule"/>
    <property type="evidence" value="ECO:0007669"/>
    <property type="project" value="TreeGrafter"/>
</dbReference>
<keyword evidence="8 11" id="KW-0863">Zinc-finger</keyword>
<evidence type="ECO:0000256" key="6">
    <source>
        <dbReference type="ARBA" id="ARBA00022679"/>
    </source>
</evidence>
<evidence type="ECO:0000256" key="9">
    <source>
        <dbReference type="ARBA" id="ARBA00022833"/>
    </source>
</evidence>
<feature type="domain" description="C3H1-type" evidence="14">
    <location>
        <begin position="413"/>
        <end position="441"/>
    </location>
</feature>
<dbReference type="SUPFAM" id="SSF90229">
    <property type="entry name" value="CCCH zinc finger"/>
    <property type="match status" value="1"/>
</dbReference>
<evidence type="ECO:0000256" key="4">
    <source>
        <dbReference type="ARBA" id="ARBA00012483"/>
    </source>
</evidence>
<evidence type="ECO:0000259" key="14">
    <source>
        <dbReference type="PROSITE" id="PS50103"/>
    </source>
</evidence>
<name>A0A673NCU8_9TELE</name>
<dbReference type="GO" id="GO:0000288">
    <property type="term" value="P:nuclear-transcribed mRNA catabolic process, deadenylation-dependent decay"/>
    <property type="evidence" value="ECO:0007669"/>
    <property type="project" value="TreeGrafter"/>
</dbReference>
<dbReference type="FunFam" id="3.30.40.10:FF:000047">
    <property type="entry name" value="Roquin-2 isoform 1"/>
    <property type="match status" value="1"/>
</dbReference>
<dbReference type="GO" id="GO:0003725">
    <property type="term" value="F:double-stranded RNA binding"/>
    <property type="evidence" value="ECO:0007669"/>
    <property type="project" value="TreeGrafter"/>
</dbReference>
<evidence type="ECO:0000256" key="11">
    <source>
        <dbReference type="PROSITE-ProRule" id="PRU00723"/>
    </source>
</evidence>
<dbReference type="InterPro" id="IPR000571">
    <property type="entry name" value="Znf_CCCH"/>
</dbReference>
<organism evidence="15 16">
    <name type="scientific">Sinocyclocheilus rhinocerous</name>
    <dbReference type="NCBI Taxonomy" id="307959"/>
    <lineage>
        <taxon>Eukaryota</taxon>
        <taxon>Metazoa</taxon>
        <taxon>Chordata</taxon>
        <taxon>Craniata</taxon>
        <taxon>Vertebrata</taxon>
        <taxon>Euteleostomi</taxon>
        <taxon>Actinopterygii</taxon>
        <taxon>Neopterygii</taxon>
        <taxon>Teleostei</taxon>
        <taxon>Ostariophysi</taxon>
        <taxon>Cypriniformes</taxon>
        <taxon>Cyprinidae</taxon>
        <taxon>Cyprininae</taxon>
        <taxon>Sinocyclocheilus</taxon>
    </lineage>
</organism>
<dbReference type="InterPro" id="IPR013083">
    <property type="entry name" value="Znf_RING/FYVE/PHD"/>
</dbReference>
<evidence type="ECO:0000256" key="10">
    <source>
        <dbReference type="ARBA" id="ARBA00022884"/>
    </source>
</evidence>
<dbReference type="GO" id="GO:0000209">
    <property type="term" value="P:protein polyubiquitination"/>
    <property type="evidence" value="ECO:0007669"/>
    <property type="project" value="TreeGrafter"/>
</dbReference>
<dbReference type="InterPro" id="IPR036855">
    <property type="entry name" value="Znf_CCCH_sf"/>
</dbReference>
<dbReference type="InterPro" id="IPR048575">
    <property type="entry name" value="Roquin_1_2-like_ROQ"/>
</dbReference>
<evidence type="ECO:0000256" key="3">
    <source>
        <dbReference type="ARBA" id="ARBA00004906"/>
    </source>
</evidence>
<feature type="compositionally biased region" description="Basic residues" evidence="12">
    <location>
        <begin position="613"/>
        <end position="623"/>
    </location>
</feature>
<dbReference type="InterPro" id="IPR001841">
    <property type="entry name" value="Znf_RING"/>
</dbReference>
<comment type="catalytic activity">
    <reaction evidence="1">
        <text>S-ubiquitinyl-[E2 ubiquitin-conjugating enzyme]-L-cysteine + [acceptor protein]-L-lysine = [E2 ubiquitin-conjugating enzyme]-L-cysteine + N(6)-ubiquitinyl-[acceptor protein]-L-lysine.</text>
        <dbReference type="EC" id="2.3.2.27"/>
    </reaction>
</comment>
<gene>
    <name evidence="15" type="primary">LOC107757484</name>
</gene>
<reference evidence="15" key="2">
    <citation type="submission" date="2025-09" db="UniProtKB">
        <authorList>
            <consortium name="Ensembl"/>
        </authorList>
    </citation>
    <scope>IDENTIFICATION</scope>
</reference>
<dbReference type="GO" id="GO:0035613">
    <property type="term" value="F:RNA stem-loop binding"/>
    <property type="evidence" value="ECO:0007669"/>
    <property type="project" value="TreeGrafter"/>
</dbReference>
<sequence length="1052" mass="117232">MPVQAPQWTEFLLCPICTQTFEESHRKPISLGCGHTVCKMCLNKLHRKACPFDQTTISTDIEQLPVNTALLQLVSGQVPKPPPVTLLTAAEDVKHYEESRTCVEDLALYLKPLSNTRGAGLNVAAQSVLSRPMQRKLVTLVHCQLMEEEGRIRAMRAARSLGERTVTELILQHQNPQQLSSNLWAAVRARGCQFLGPAMQEEALKLVLLALEDGSALSRKVLVLFVVQRLEPRFPQASKTSIGHVVQLLYRASCFKVTKRDEDSSLMQLKEEFRTYEALRREHDSQIVQIAMEGGLRIAPDQWSSLLYGDQSHKSHMQSIIDKLQTPASFAQSVQELTIALQRTGDPANLNRLRPHLELLADIDPSPDAPAPTWEQLAKGLEAVRTVVHGLVDFIQNHSKKGGDQQQPPQHSKYKTYMCRDMKQKGGCPRGASCTFAHSQEELEKYRKMNKRLGMRRQLSQSLTQLNEMDFGTGLLPDEGLLMEGLPRKPSSITNIILATGPESTLAHLVSRGSDPSYDPTHKPEKMNSGSLSAPGSPPESLESIPKPGMLINSHSRVAGDGTVGQKHMPAVPRVPHMYSPHHSELYYSETRGPLPPSTQYESSQYPAGNPYPHHHVHPRYTRHPAPDPGMPPYPDSYSSSYTSERQCANPSSHYGYPSHHDGRRHSAYSHPQTFPPREELVRRSPDIPPPLPPQSASYLPDQDSYNHSSQIRNYPRNAYTRSQPSLDYLHRRRQEIMAQLEDRKDIFFPQIISYSPWSCDPFGSYIGGKDIKSKEGMDTVSKSLRAHGLELQRRAADVKDDDPIIPFGTLPTVSRFGAISRTSKPGYPPNSPMPPLPNSAKHTASAADYTYANHSGWSGDSYQPHQKSQGHFSERYVAQPHPLQAREQLRMELQQVNLQISQQTQSRGLEVRLSNPSSVMSQPSRVDWSSGNLSSEQLSLELHKVERDIIMRTHEMAMVNLLSEVHGLHPLKEIQIHVWSHVGSCVHHSSSHRLSLFGCSEGSNGSISLVQDCGFVSSSMSSLTSKTSSLSLSSEQVASSPDLPKNGVVHS</sequence>
<keyword evidence="7 11" id="KW-0479">Metal-binding</keyword>
<evidence type="ECO:0000313" key="16">
    <source>
        <dbReference type="Proteomes" id="UP000472270"/>
    </source>
</evidence>
<dbReference type="PANTHER" id="PTHR13139">
    <property type="entry name" value="RING FINGER AND CCCH-TYPE ZINC FINGER DOMAIN-CONTAINING PROTEIN"/>
    <property type="match status" value="1"/>
</dbReference>
<feature type="domain" description="RING-type" evidence="13">
    <location>
        <begin position="14"/>
        <end position="54"/>
    </location>
</feature>
<protein>
    <recommendedName>
        <fullName evidence="4">RING-type E3 ubiquitin transferase</fullName>
        <ecNumber evidence="4">2.3.2.27</ecNumber>
    </recommendedName>
</protein>
<dbReference type="EC" id="2.3.2.27" evidence="4"/>
<dbReference type="PROSITE" id="PS00518">
    <property type="entry name" value="ZF_RING_1"/>
    <property type="match status" value="1"/>
</dbReference>
<dbReference type="GO" id="GO:0008270">
    <property type="term" value="F:zinc ion binding"/>
    <property type="evidence" value="ECO:0007669"/>
    <property type="project" value="UniProtKB-KW"/>
</dbReference>
<evidence type="ECO:0000256" key="1">
    <source>
        <dbReference type="ARBA" id="ARBA00000900"/>
    </source>
</evidence>
<accession>A0A673NCU8</accession>
<dbReference type="SMART" id="SM00184">
    <property type="entry name" value="RING"/>
    <property type="match status" value="1"/>
</dbReference>
<dbReference type="GO" id="GO:0003729">
    <property type="term" value="F:mRNA binding"/>
    <property type="evidence" value="ECO:0007669"/>
    <property type="project" value="TreeGrafter"/>
</dbReference>
<dbReference type="PANTHER" id="PTHR13139:SF6">
    <property type="entry name" value="ROQUIN-1"/>
    <property type="match status" value="1"/>
</dbReference>
<feature type="compositionally biased region" description="Polar residues" evidence="12">
    <location>
        <begin position="915"/>
        <end position="927"/>
    </location>
</feature>
<evidence type="ECO:0000313" key="15">
    <source>
        <dbReference type="Ensembl" id="ENSSRHP00000103213.1"/>
    </source>
</evidence>
<dbReference type="SUPFAM" id="SSF57850">
    <property type="entry name" value="RING/U-box"/>
    <property type="match status" value="1"/>
</dbReference>
<keyword evidence="5" id="KW-0963">Cytoplasm</keyword>
<dbReference type="Pfam" id="PF21206">
    <property type="entry name" value="Roquin_1_2-like_ROQ"/>
    <property type="match status" value="1"/>
</dbReference>
<dbReference type="GO" id="GO:0000932">
    <property type="term" value="C:P-body"/>
    <property type="evidence" value="ECO:0007669"/>
    <property type="project" value="UniProtKB-SubCell"/>
</dbReference>
<dbReference type="FunFam" id="1.20.120.1790:FF:000001">
    <property type="entry name" value="roquin-1 isoform X1"/>
    <property type="match status" value="1"/>
</dbReference>
<dbReference type="FunFam" id="4.10.1000.10:FF:000004">
    <property type="entry name" value="roquin-1 isoform X2"/>
    <property type="match status" value="1"/>
</dbReference>
<feature type="zinc finger region" description="C3H1-type" evidence="11">
    <location>
        <begin position="413"/>
        <end position="441"/>
    </location>
</feature>
<dbReference type="InterPro" id="IPR017907">
    <property type="entry name" value="Znf_RING_CS"/>
</dbReference>
<feature type="compositionally biased region" description="Polar residues" evidence="12">
    <location>
        <begin position="704"/>
        <end position="713"/>
    </location>
</feature>
<feature type="region of interest" description="Disordered" evidence="12">
    <location>
        <begin position="908"/>
        <end position="927"/>
    </location>
</feature>
<evidence type="ECO:0000256" key="8">
    <source>
        <dbReference type="ARBA" id="ARBA00022771"/>
    </source>
</evidence>
<keyword evidence="9 11" id="KW-0862">Zinc</keyword>
<keyword evidence="6" id="KW-0808">Transferase</keyword>
<evidence type="ECO:0000256" key="12">
    <source>
        <dbReference type="SAM" id="MobiDB-lite"/>
    </source>
</evidence>
<evidence type="ECO:0000259" key="13">
    <source>
        <dbReference type="PROSITE" id="PS50089"/>
    </source>
</evidence>
<evidence type="ECO:0000256" key="7">
    <source>
        <dbReference type="ARBA" id="ARBA00022723"/>
    </source>
</evidence>
<feature type="compositionally biased region" description="Basic and acidic residues" evidence="12">
    <location>
        <begin position="677"/>
        <end position="686"/>
    </location>
</feature>
<dbReference type="PROSITE" id="PS50103">
    <property type="entry name" value="ZF_C3H1"/>
    <property type="match status" value="1"/>
</dbReference>
<feature type="compositionally biased region" description="Polar residues" evidence="12">
    <location>
        <begin position="598"/>
        <end position="607"/>
    </location>
</feature>
<evidence type="ECO:0000256" key="2">
    <source>
        <dbReference type="ARBA" id="ARBA00004201"/>
    </source>
</evidence>
<reference evidence="15" key="1">
    <citation type="submission" date="2025-08" db="UniProtKB">
        <authorList>
            <consortium name="Ensembl"/>
        </authorList>
    </citation>
    <scope>IDENTIFICATION</scope>
</reference>
<keyword evidence="16" id="KW-1185">Reference proteome</keyword>
<proteinExistence type="predicted"/>
<dbReference type="Ensembl" id="ENSSRHT00000105987.1">
    <property type="protein sequence ID" value="ENSSRHP00000103213.1"/>
    <property type="gene ID" value="ENSSRHG00000050432.1"/>
</dbReference>
<dbReference type="InterPro" id="IPR041523">
    <property type="entry name" value="ROQ_II"/>
</dbReference>
<dbReference type="Gene3D" id="1.20.120.1790">
    <property type="match status" value="1"/>
</dbReference>
<comment type="subcellular location">
    <subcellularLocation>
        <location evidence="2">Cytoplasm</location>
        <location evidence="2">P-body</location>
    </subcellularLocation>
</comment>
<comment type="pathway">
    <text evidence="3">Protein modification; protein ubiquitination.</text>
</comment>
<keyword evidence="10" id="KW-0694">RNA-binding</keyword>
<feature type="region of interest" description="Disordered" evidence="12">
    <location>
        <begin position="820"/>
        <end position="845"/>
    </location>
</feature>
<dbReference type="Proteomes" id="UP000472270">
    <property type="component" value="Unassembled WGS sequence"/>
</dbReference>
<dbReference type="Gene3D" id="3.30.40.10">
    <property type="entry name" value="Zinc/RING finger domain, C3HC4 (zinc finger)"/>
    <property type="match status" value="1"/>
</dbReference>
<dbReference type="GO" id="GO:0006511">
    <property type="term" value="P:ubiquitin-dependent protein catabolic process"/>
    <property type="evidence" value="ECO:0007669"/>
    <property type="project" value="TreeGrafter"/>
</dbReference>
<dbReference type="PROSITE" id="PS50089">
    <property type="entry name" value="ZF_RING_2"/>
    <property type="match status" value="1"/>
</dbReference>
<dbReference type="Gene3D" id="4.10.1000.10">
    <property type="entry name" value="Zinc finger, CCCH-type"/>
    <property type="match status" value="1"/>
</dbReference>